<dbReference type="GO" id="GO:0030170">
    <property type="term" value="F:pyridoxal phosphate binding"/>
    <property type="evidence" value="ECO:0007669"/>
    <property type="project" value="InterPro"/>
</dbReference>
<dbReference type="AlphaFoldDB" id="A0AAU8JVT4"/>
<dbReference type="InterPro" id="IPR004838">
    <property type="entry name" value="NHTrfase_class1_PyrdxlP-BS"/>
</dbReference>
<feature type="domain" description="Aminotransferase class I/classII large" evidence="7">
    <location>
        <begin position="33"/>
        <end position="384"/>
    </location>
</feature>
<reference evidence="8" key="1">
    <citation type="submission" date="2024-06" db="EMBL/GenBank/DDBJ databases">
        <title>The genome sequences of Kitasatospora sp. strain HUAS MG31.</title>
        <authorList>
            <person name="Mo P."/>
        </authorList>
    </citation>
    <scope>NUCLEOTIDE SEQUENCE</scope>
    <source>
        <strain evidence="8">HUAS MG31</strain>
    </source>
</reference>
<keyword evidence="4 6" id="KW-0808">Transferase</keyword>
<dbReference type="GO" id="GO:0008483">
    <property type="term" value="F:transaminase activity"/>
    <property type="evidence" value="ECO:0007669"/>
    <property type="project" value="UniProtKB-KW"/>
</dbReference>
<dbReference type="RefSeq" id="WP_354640884.1">
    <property type="nucleotide sequence ID" value="NZ_CP159872.1"/>
</dbReference>
<dbReference type="PANTHER" id="PTHR46383">
    <property type="entry name" value="ASPARTATE AMINOTRANSFERASE"/>
    <property type="match status" value="1"/>
</dbReference>
<evidence type="ECO:0000313" key="8">
    <source>
        <dbReference type="EMBL" id="XCM79923.1"/>
    </source>
</evidence>
<dbReference type="InterPro" id="IPR015424">
    <property type="entry name" value="PyrdxlP-dep_Trfase"/>
</dbReference>
<protein>
    <recommendedName>
        <fullName evidence="6">Aminotransferase</fullName>
        <ecNumber evidence="6">2.6.1.-</ecNumber>
    </recommendedName>
</protein>
<dbReference type="Gene3D" id="3.40.640.10">
    <property type="entry name" value="Type I PLP-dependent aspartate aminotransferase-like (Major domain)"/>
    <property type="match status" value="1"/>
</dbReference>
<sequence>MKGRVARRFAGIERSATVALLDLVQSLRAEGVQVLDLGGGEPDFDTADHISAVATEALRDGFTHYTASRGLPELRAAIAEKLAEENGIGVDPATEVIVTPSAKHALFVSVMAVLDPLDELIVPTPSWVSYTSMAHLAGARPVAAELRADDGFRITRDLLERHVSDRTKAILVNTPNNPTGRVLSRHEAEAVAEFAVEHDLFVIADEIYEKIRYDGHEHISLASMPGCAERTLTVNGFSKGYAMTGWRLGYVAGPAEVIGEVLKVHEHTVGCTSSFVQRGGVAALTGPQDAVEEMAREYAARRALIVDGLNALPGVRCAAPEGAFYAFADIREAGLGSAADFSRWALEEAGVALTPGSAFGPGGEGHVRLSFATSRTVIEQALERMDAALRRAAR</sequence>
<comment type="similarity">
    <text evidence="2 6">Belongs to the class-I pyridoxal-phosphate-dependent aminotransferase family.</text>
</comment>
<dbReference type="FunFam" id="3.40.640.10:FF:000033">
    <property type="entry name" value="Aspartate aminotransferase"/>
    <property type="match status" value="1"/>
</dbReference>
<dbReference type="Gene3D" id="3.90.1150.10">
    <property type="entry name" value="Aspartate Aminotransferase, domain 1"/>
    <property type="match status" value="1"/>
</dbReference>
<evidence type="ECO:0000256" key="5">
    <source>
        <dbReference type="ARBA" id="ARBA00022898"/>
    </source>
</evidence>
<evidence type="ECO:0000256" key="4">
    <source>
        <dbReference type="ARBA" id="ARBA00022679"/>
    </source>
</evidence>
<evidence type="ECO:0000256" key="1">
    <source>
        <dbReference type="ARBA" id="ARBA00001933"/>
    </source>
</evidence>
<evidence type="ECO:0000256" key="3">
    <source>
        <dbReference type="ARBA" id="ARBA00022576"/>
    </source>
</evidence>
<proteinExistence type="inferred from homology"/>
<evidence type="ECO:0000259" key="7">
    <source>
        <dbReference type="Pfam" id="PF00155"/>
    </source>
</evidence>
<comment type="cofactor">
    <cofactor evidence="1 6">
        <name>pyridoxal 5'-phosphate</name>
        <dbReference type="ChEBI" id="CHEBI:597326"/>
    </cofactor>
</comment>
<dbReference type="KEGG" id="kcm:ABWK59_13850"/>
<dbReference type="PANTHER" id="PTHR46383:SF1">
    <property type="entry name" value="ASPARTATE AMINOTRANSFERASE"/>
    <property type="match status" value="1"/>
</dbReference>
<dbReference type="InterPro" id="IPR015422">
    <property type="entry name" value="PyrdxlP-dep_Trfase_small"/>
</dbReference>
<dbReference type="SUPFAM" id="SSF53383">
    <property type="entry name" value="PLP-dependent transferases"/>
    <property type="match status" value="1"/>
</dbReference>
<dbReference type="PROSITE" id="PS00105">
    <property type="entry name" value="AA_TRANSFER_CLASS_1"/>
    <property type="match status" value="1"/>
</dbReference>
<keyword evidence="5" id="KW-0663">Pyridoxal phosphate</keyword>
<gene>
    <name evidence="8" type="ORF">ABWK59_13850</name>
</gene>
<evidence type="ECO:0000256" key="2">
    <source>
        <dbReference type="ARBA" id="ARBA00007441"/>
    </source>
</evidence>
<name>A0AAU8JVT4_9ACTN</name>
<dbReference type="Pfam" id="PF00155">
    <property type="entry name" value="Aminotran_1_2"/>
    <property type="match status" value="1"/>
</dbReference>
<evidence type="ECO:0000256" key="6">
    <source>
        <dbReference type="RuleBase" id="RU000481"/>
    </source>
</evidence>
<accession>A0AAU8JVT4</accession>
<dbReference type="EMBL" id="CP159872">
    <property type="protein sequence ID" value="XCM79923.1"/>
    <property type="molecule type" value="Genomic_DNA"/>
</dbReference>
<dbReference type="InterPro" id="IPR015421">
    <property type="entry name" value="PyrdxlP-dep_Trfase_major"/>
</dbReference>
<dbReference type="InterPro" id="IPR004839">
    <property type="entry name" value="Aminotransferase_I/II_large"/>
</dbReference>
<dbReference type="InterPro" id="IPR050596">
    <property type="entry name" value="AspAT/PAT-like"/>
</dbReference>
<organism evidence="8">
    <name type="scientific">Kitasatospora camelliae</name>
    <dbReference type="NCBI Taxonomy" id="3156397"/>
    <lineage>
        <taxon>Bacteria</taxon>
        <taxon>Bacillati</taxon>
        <taxon>Actinomycetota</taxon>
        <taxon>Actinomycetes</taxon>
        <taxon>Kitasatosporales</taxon>
        <taxon>Streptomycetaceae</taxon>
        <taxon>Kitasatospora</taxon>
    </lineage>
</organism>
<keyword evidence="3 6" id="KW-0032">Aminotransferase</keyword>
<dbReference type="EC" id="2.6.1.-" evidence="6"/>
<dbReference type="GO" id="GO:0006520">
    <property type="term" value="P:amino acid metabolic process"/>
    <property type="evidence" value="ECO:0007669"/>
    <property type="project" value="InterPro"/>
</dbReference>
<dbReference type="CDD" id="cd00609">
    <property type="entry name" value="AAT_like"/>
    <property type="match status" value="1"/>
</dbReference>